<dbReference type="Pfam" id="PF01636">
    <property type="entry name" value="APH"/>
    <property type="match status" value="1"/>
</dbReference>
<feature type="domain" description="Aminoglycoside phosphotransferase" evidence="1">
    <location>
        <begin position="57"/>
        <end position="236"/>
    </location>
</feature>
<organism evidence="2">
    <name type="scientific">Rosellinia necatrix</name>
    <name type="common">White root-rot fungus</name>
    <dbReference type="NCBI Taxonomy" id="77044"/>
    <lineage>
        <taxon>Eukaryota</taxon>
        <taxon>Fungi</taxon>
        <taxon>Dikarya</taxon>
        <taxon>Ascomycota</taxon>
        <taxon>Pezizomycotina</taxon>
        <taxon>Sordariomycetes</taxon>
        <taxon>Xylariomycetidae</taxon>
        <taxon>Xylariales</taxon>
        <taxon>Xylariaceae</taxon>
        <taxon>Rosellinia</taxon>
    </lineage>
</organism>
<dbReference type="OMA" id="CEMNILT"/>
<dbReference type="AlphaFoldDB" id="A0A1W2THG4"/>
<reference evidence="2" key="1">
    <citation type="submission" date="2016-03" db="EMBL/GenBank/DDBJ databases">
        <title>Draft genome sequence of Rosellinia necatrix.</title>
        <authorList>
            <person name="Kanematsu S."/>
        </authorList>
    </citation>
    <scope>NUCLEOTIDE SEQUENCE [LARGE SCALE GENOMIC DNA]</scope>
    <source>
        <strain evidence="2">W97</strain>
    </source>
</reference>
<protein>
    <submittedName>
        <fullName evidence="2">Putative MUS38-like</fullName>
    </submittedName>
</protein>
<evidence type="ECO:0000259" key="1">
    <source>
        <dbReference type="Pfam" id="PF01636"/>
    </source>
</evidence>
<dbReference type="InterPro" id="IPR011009">
    <property type="entry name" value="Kinase-like_dom_sf"/>
</dbReference>
<name>A0A1W2THG4_ROSNE</name>
<gene>
    <name evidence="2" type="ORF">SAMD00023353_2600010</name>
</gene>
<dbReference type="STRING" id="77044.A0A1W2THG4"/>
<accession>A0A1W2THG4</accession>
<dbReference type="SUPFAM" id="SSF56112">
    <property type="entry name" value="Protein kinase-like (PK-like)"/>
    <property type="match status" value="1"/>
</dbReference>
<dbReference type="Gene3D" id="3.90.1200.10">
    <property type="match status" value="1"/>
</dbReference>
<evidence type="ECO:0000313" key="2">
    <source>
        <dbReference type="EMBL" id="GAP87543.1"/>
    </source>
</evidence>
<keyword evidence="3" id="KW-1185">Reference proteome</keyword>
<sequence length="379" mass="42881">MAPKITYYSVDTVIQEFFQNESTTRKQCDDLAASLLGESVVPVPIQGCFSYTIAGLSAERIVQFRRETAALDMELIRLSRIIYGPFVAECTYHGAIGHEPSLLVYVIKKLPGVPYIQSRPMPIDLILSSDAESKTVATVTDFGRFFAASWKHPQTLGPSKLLQLRKEYEKRVDLLVEGLPPRFAPQLKIIQRQLSSLFTSQYPLILSHQDLCEMNILTNSKTGHVTGVIDWESSQILPFGLSLWGLENCLGWMDSRGWHYYPNRDALVRTFWESFDQELADCREDSKESIPKLVRQPNITEDILGSTGNRVEKTEAPRESQKDVGCVRTLVSIDTVMIARSLGILCRYGFAWKRGDWEIATPEDGDRLKYIDAFLSTTL</sequence>
<dbReference type="InterPro" id="IPR002575">
    <property type="entry name" value="Aminoglycoside_PTrfase"/>
</dbReference>
<dbReference type="EMBL" id="DF977471">
    <property type="protein sequence ID" value="GAP87543.1"/>
    <property type="molecule type" value="Genomic_DNA"/>
</dbReference>
<proteinExistence type="predicted"/>
<dbReference type="Proteomes" id="UP000054516">
    <property type="component" value="Unassembled WGS sequence"/>
</dbReference>
<dbReference type="OrthoDB" id="5598852at2759"/>
<evidence type="ECO:0000313" key="3">
    <source>
        <dbReference type="Proteomes" id="UP000054516"/>
    </source>
</evidence>